<gene>
    <name evidence="8" type="ORF">HXL70_06175</name>
</gene>
<dbReference type="SUPFAM" id="SSF161070">
    <property type="entry name" value="SNF-like"/>
    <property type="match status" value="1"/>
</dbReference>
<evidence type="ECO:0000256" key="6">
    <source>
        <dbReference type="RuleBase" id="RU003732"/>
    </source>
</evidence>
<keyword evidence="3 6" id="KW-0812">Transmembrane</keyword>
<evidence type="ECO:0000313" key="8">
    <source>
        <dbReference type="EMBL" id="MBF1129615.1"/>
    </source>
</evidence>
<dbReference type="InterPro" id="IPR037272">
    <property type="entry name" value="SNS_sf"/>
</dbReference>
<evidence type="ECO:0000256" key="3">
    <source>
        <dbReference type="ARBA" id="ARBA00022692"/>
    </source>
</evidence>
<dbReference type="Proteomes" id="UP000757890">
    <property type="component" value="Unassembled WGS sequence"/>
</dbReference>
<comment type="subcellular location">
    <subcellularLocation>
        <location evidence="1">Membrane</location>
        <topology evidence="1">Multi-pass membrane protein</topology>
    </subcellularLocation>
</comment>
<evidence type="ECO:0000256" key="4">
    <source>
        <dbReference type="ARBA" id="ARBA00022989"/>
    </source>
</evidence>
<feature type="transmembrane region" description="Helical" evidence="7">
    <location>
        <begin position="255"/>
        <end position="282"/>
    </location>
</feature>
<dbReference type="InterPro" id="IPR000175">
    <property type="entry name" value="Na/ntran_symport"/>
</dbReference>
<feature type="transmembrane region" description="Helical" evidence="7">
    <location>
        <begin position="12"/>
        <end position="28"/>
    </location>
</feature>
<evidence type="ECO:0000256" key="1">
    <source>
        <dbReference type="ARBA" id="ARBA00004141"/>
    </source>
</evidence>
<dbReference type="PANTHER" id="PTHR42948:SF1">
    <property type="entry name" value="TRANSPORTER"/>
    <property type="match status" value="1"/>
</dbReference>
<dbReference type="CDD" id="cd10336">
    <property type="entry name" value="SLC6sbd_Tyt1-Like"/>
    <property type="match status" value="1"/>
</dbReference>
<comment type="caution">
    <text evidence="8">The sequence shown here is derived from an EMBL/GenBank/DDBJ whole genome shotgun (WGS) entry which is preliminary data.</text>
</comment>
<sequence>MEERDSFKSRLGFILVSAGCAIGIGNVWKFPYITGEYGGAVFVLFYLAFLILLGIPVVTMELAVGRSSRKSVLRGFETLEPKGTYWHLHGWVCLIGSYILMVYYTTISGWMVDYFWKFLSGSFVEASPGRVADIFGQMVSSPMELMFFMGLTVLVGFAVCAGGVQGSLEKVTKFMMLGLLGLIILLAVNSVMIPGGEKGIAFYLLPDWGRAVEAGLGNVAAAAMNQAFFTLSVGQGSMEIFASYMDKKNSLGGEAVRITALDTFVALLAGLIIFPACFAYGVEPDQGPSLIFVTLPNIFINMPMGQIWGGLFFVFMTFASFSTVTAVFEALIGNCMDNFGWGRKKAVYILLPLVFFGSIPCVLGFNMWSDVQILGSKGILDTEDFIVSNLVLPIGSLIFALFCVSKYGWGFDHYLKEVNTGDGMKIPRWLKPYFQIVLPLLITVIAARSLIG</sequence>
<feature type="transmembrane region" description="Helical" evidence="7">
    <location>
        <begin position="385"/>
        <end position="404"/>
    </location>
</feature>
<evidence type="ECO:0000256" key="5">
    <source>
        <dbReference type="ARBA" id="ARBA00023136"/>
    </source>
</evidence>
<dbReference type="AlphaFoldDB" id="A0A930FPU7"/>
<evidence type="ECO:0000256" key="7">
    <source>
        <dbReference type="SAM" id="Phobius"/>
    </source>
</evidence>
<feature type="transmembrane region" description="Helical" evidence="7">
    <location>
        <begin position="40"/>
        <end position="64"/>
    </location>
</feature>
<accession>A0A930FPU7</accession>
<feature type="transmembrane region" description="Helical" evidence="7">
    <location>
        <begin position="145"/>
        <end position="164"/>
    </location>
</feature>
<keyword evidence="2 6" id="KW-0813">Transport</keyword>
<feature type="transmembrane region" description="Helical" evidence="7">
    <location>
        <begin position="307"/>
        <end position="334"/>
    </location>
</feature>
<dbReference type="GO" id="GO:0016020">
    <property type="term" value="C:membrane"/>
    <property type="evidence" value="ECO:0007669"/>
    <property type="project" value="UniProtKB-SubCell"/>
</dbReference>
<proteinExistence type="inferred from homology"/>
<protein>
    <recommendedName>
        <fullName evidence="6">Transporter</fullName>
    </recommendedName>
</protein>
<dbReference type="EMBL" id="JABZMK010000037">
    <property type="protein sequence ID" value="MBF1129615.1"/>
    <property type="molecule type" value="Genomic_DNA"/>
</dbReference>
<dbReference type="PROSITE" id="PS50267">
    <property type="entry name" value="NA_NEUROTRAN_SYMP_3"/>
    <property type="match status" value="1"/>
</dbReference>
<dbReference type="PRINTS" id="PR00176">
    <property type="entry name" value="NANEUSMPORT"/>
</dbReference>
<dbReference type="PANTHER" id="PTHR42948">
    <property type="entry name" value="TRANSPORTER"/>
    <property type="match status" value="1"/>
</dbReference>
<name>A0A930FPU7_9FIRM</name>
<organism evidence="8 9">
    <name type="scientific">Dialister invisus</name>
    <dbReference type="NCBI Taxonomy" id="218538"/>
    <lineage>
        <taxon>Bacteria</taxon>
        <taxon>Bacillati</taxon>
        <taxon>Bacillota</taxon>
        <taxon>Negativicutes</taxon>
        <taxon>Veillonellales</taxon>
        <taxon>Veillonellaceae</taxon>
        <taxon>Dialister</taxon>
    </lineage>
</organism>
<evidence type="ECO:0000256" key="2">
    <source>
        <dbReference type="ARBA" id="ARBA00022448"/>
    </source>
</evidence>
<feature type="transmembrane region" description="Helical" evidence="7">
    <location>
        <begin position="346"/>
        <end position="365"/>
    </location>
</feature>
<evidence type="ECO:0000313" key="9">
    <source>
        <dbReference type="Proteomes" id="UP000757890"/>
    </source>
</evidence>
<reference evidence="8" key="1">
    <citation type="submission" date="2020-04" db="EMBL/GenBank/DDBJ databases">
        <title>Deep metagenomics examines the oral microbiome during advanced dental caries in children, revealing novel taxa and co-occurrences with host molecules.</title>
        <authorList>
            <person name="Baker J.L."/>
            <person name="Morton J.T."/>
            <person name="Dinis M."/>
            <person name="Alvarez R."/>
            <person name="Tran N.C."/>
            <person name="Knight R."/>
            <person name="Edlund A."/>
        </authorList>
    </citation>
    <scope>NUCLEOTIDE SEQUENCE</scope>
    <source>
        <strain evidence="8">JCVI_32_bin.14</strain>
    </source>
</reference>
<dbReference type="Pfam" id="PF00209">
    <property type="entry name" value="SNF"/>
    <property type="match status" value="2"/>
</dbReference>
<keyword evidence="5 7" id="KW-0472">Membrane</keyword>
<feature type="transmembrane region" description="Helical" evidence="7">
    <location>
        <begin position="433"/>
        <end position="451"/>
    </location>
</feature>
<dbReference type="GO" id="GO:0015293">
    <property type="term" value="F:symporter activity"/>
    <property type="evidence" value="ECO:0007669"/>
    <property type="project" value="UniProtKB-KW"/>
</dbReference>
<dbReference type="RefSeq" id="WP_274951021.1">
    <property type="nucleotide sequence ID" value="NZ_CAJPSS010000001.1"/>
</dbReference>
<comment type="similarity">
    <text evidence="6">Belongs to the sodium:neurotransmitter symporter (SNF) (TC 2.A.22) family.</text>
</comment>
<feature type="transmembrane region" description="Helical" evidence="7">
    <location>
        <begin position="176"/>
        <end position="195"/>
    </location>
</feature>
<dbReference type="NCBIfam" id="NF037979">
    <property type="entry name" value="Na_transp"/>
    <property type="match status" value="1"/>
</dbReference>
<dbReference type="InterPro" id="IPR047218">
    <property type="entry name" value="YocR/YhdH-like"/>
</dbReference>
<dbReference type="PROSITE" id="PS00610">
    <property type="entry name" value="NA_NEUROTRAN_SYMP_1"/>
    <property type="match status" value="1"/>
</dbReference>
<feature type="transmembrane region" description="Helical" evidence="7">
    <location>
        <begin position="85"/>
        <end position="104"/>
    </location>
</feature>
<keyword evidence="6" id="KW-0769">Symport</keyword>
<keyword evidence="4 7" id="KW-1133">Transmembrane helix</keyword>